<dbReference type="EMBL" id="EU826466">
    <property type="protein sequence ID" value="ACH62031.1"/>
    <property type="molecule type" value="Genomic_DNA"/>
</dbReference>
<sequence>MPAPRGAARLWTGKVLPSTALGEYVPVRPKEQPWKTGDEKTDTRRAMARLHPHRFTVPVLQRGVPCLLCGCRPGDKQGGRLIHTQEPPYVINPLEIVRQNEKRQRMEKRRAKPKRKPRKRPSPEQLAKDRAAYNKRRGTDDPPKLTYKEIRARLEATEPPKPRETPLDLIKVDGEAMYISRNDRWMVERVHVPQNKRQRKGLGMWRVTELVGPSPRRTWDVLDLETARLKIHRMADNTVHTRRAMMDKNYVPD</sequence>
<feature type="compositionally biased region" description="Basic and acidic residues" evidence="1">
    <location>
        <begin position="126"/>
        <end position="145"/>
    </location>
</feature>
<name>B5LJ34_9CAUD</name>
<dbReference type="GeneID" id="6920683"/>
<evidence type="ECO:0000256" key="1">
    <source>
        <dbReference type="SAM" id="MobiDB-lite"/>
    </source>
</evidence>
<dbReference type="RefSeq" id="YP_002224941.1">
    <property type="nucleotide sequence ID" value="NC_011273.1"/>
</dbReference>
<evidence type="ECO:0000313" key="2">
    <source>
        <dbReference type="EMBL" id="ACH62031.1"/>
    </source>
</evidence>
<proteinExistence type="predicted"/>
<reference evidence="2 3" key="1">
    <citation type="submission" date="2008-06" db="EMBL/GenBank/DDBJ databases">
        <authorList>
            <person name="Smith A.L."/>
            <person name="Paladin E.C."/>
            <person name="Jacobs-Sera D."/>
            <person name="Hendirx R.W."/>
            <person name="Hatfull G.F."/>
        </authorList>
    </citation>
    <scope>NUCLEOTIDE SEQUENCE [LARGE SCALE GENOMIC DNA]</scope>
</reference>
<organism evidence="2 3">
    <name type="scientific">Mycobacterium phage Myrna</name>
    <dbReference type="NCBI Taxonomy" id="546805"/>
    <lineage>
        <taxon>Viruses</taxon>
        <taxon>Duplodnaviria</taxon>
        <taxon>Heunggongvirae</taxon>
        <taxon>Uroviricota</taxon>
        <taxon>Caudoviricetes</taxon>
        <taxon>Ceeclamvirinae</taxon>
        <taxon>Myrnavirus</taxon>
        <taxon>Myrnavirus myrna</taxon>
    </lineage>
</organism>
<keyword evidence="3" id="KW-1185">Reference proteome</keyword>
<feature type="region of interest" description="Disordered" evidence="1">
    <location>
        <begin position="93"/>
        <end position="145"/>
    </location>
</feature>
<dbReference type="Proteomes" id="UP000001849">
    <property type="component" value="Segment"/>
</dbReference>
<accession>B5LJ34</accession>
<protein>
    <submittedName>
        <fullName evidence="2">Uncharacterized protein</fullName>
    </submittedName>
</protein>
<feature type="compositionally biased region" description="Basic residues" evidence="1">
    <location>
        <begin position="105"/>
        <end position="120"/>
    </location>
</feature>
<gene>
    <name evidence="2" type="primary">23</name>
    <name evidence="2" type="ORF">MYRNA_23</name>
</gene>
<dbReference type="KEGG" id="vg:6920683"/>
<evidence type="ECO:0000313" key="3">
    <source>
        <dbReference type="Proteomes" id="UP000001849"/>
    </source>
</evidence>